<dbReference type="EMBL" id="CP040396">
    <property type="protein sequence ID" value="QCT02492.1"/>
    <property type="molecule type" value="Genomic_DNA"/>
</dbReference>
<proteinExistence type="predicted"/>
<dbReference type="AlphaFoldDB" id="A0A4P8XIQ5"/>
<dbReference type="InterPro" id="IPR025177">
    <property type="entry name" value="MciZ"/>
</dbReference>
<name>A0A4P8XIQ5_9BACL</name>
<dbReference type="RefSeq" id="WP_138225511.1">
    <property type="nucleotide sequence ID" value="NZ_CP040396.1"/>
</dbReference>
<organism evidence="1 2">
    <name type="scientific">Paenibacillus algicola</name>
    <dbReference type="NCBI Taxonomy" id="2565926"/>
    <lineage>
        <taxon>Bacteria</taxon>
        <taxon>Bacillati</taxon>
        <taxon>Bacillota</taxon>
        <taxon>Bacilli</taxon>
        <taxon>Bacillales</taxon>
        <taxon>Paenibacillaceae</taxon>
        <taxon>Paenibacillus</taxon>
    </lineage>
</organism>
<keyword evidence="2" id="KW-1185">Reference proteome</keyword>
<sequence length="50" mass="6129">MKSYRGTNSIHWVGQAWQIKIMLKQWQQTWGPDARIQDLIHDKMVYKREK</sequence>
<gene>
    <name evidence="1" type="ORF">E6C60_1777</name>
</gene>
<dbReference type="Pfam" id="PF13072">
    <property type="entry name" value="MciZ"/>
    <property type="match status" value="1"/>
</dbReference>
<evidence type="ECO:0000313" key="2">
    <source>
        <dbReference type="Proteomes" id="UP000300879"/>
    </source>
</evidence>
<dbReference type="OrthoDB" id="2631758at2"/>
<accession>A0A4P8XIQ5</accession>
<dbReference type="Proteomes" id="UP000300879">
    <property type="component" value="Chromosome"/>
</dbReference>
<reference evidence="1 2" key="1">
    <citation type="submission" date="2019-05" db="EMBL/GenBank/DDBJ databases">
        <authorList>
            <person name="Chen C."/>
        </authorList>
    </citation>
    <scope>NUCLEOTIDE SEQUENCE [LARGE SCALE GENOMIC DNA]</scope>
    <source>
        <strain evidence="1 2">HB172198</strain>
    </source>
</reference>
<evidence type="ECO:0008006" key="3">
    <source>
        <dbReference type="Google" id="ProtNLM"/>
    </source>
</evidence>
<evidence type="ECO:0000313" key="1">
    <source>
        <dbReference type="EMBL" id="QCT02492.1"/>
    </source>
</evidence>
<protein>
    <recommendedName>
        <fullName evidence="3">Z-ring formation inhibitor MciZ</fullName>
    </recommendedName>
</protein>
<dbReference type="KEGG" id="palo:E6C60_1777"/>